<dbReference type="AlphaFoldDB" id="A0A8H3CM30"/>
<proteinExistence type="predicted"/>
<accession>A0A8H3CM30</accession>
<dbReference type="Proteomes" id="UP000663850">
    <property type="component" value="Unassembled WGS sequence"/>
</dbReference>
<evidence type="ECO:0000313" key="2">
    <source>
        <dbReference type="Proteomes" id="UP000663850"/>
    </source>
</evidence>
<name>A0A8H3CM30_9AGAM</name>
<reference evidence="1" key="1">
    <citation type="submission" date="2021-01" db="EMBL/GenBank/DDBJ databases">
        <authorList>
            <person name="Kaushik A."/>
        </authorList>
    </citation>
    <scope>NUCLEOTIDE SEQUENCE</scope>
    <source>
        <strain evidence="1">Type strain: AG8-Rh-89/</strain>
    </source>
</reference>
<sequence length="580" mass="66397">MSLQVHHHWGRPLDDYVASYTRDKTTSRLPELDDPQRLLVGRQIIERICLAAHNSVSPSEHVSVSELYTVLTFSRLPAGYSLFSNSRLLSGCIRLMSRLPLSQTGRRAPFSYEYGYLCFRILTIAFGMCIMDRKEGHFQLLMKDMDKYSDVEPIRCFSRHTRGVVADFVNHSAEAGRFDEKPYSCILGWLPCPECPQMPELVSRSDASALLGMIWDDDKQFMKAMMWTYSPALSGVVYLLWRYVHHEQYLKDHPHPDRFMIPFVDVFFRCVLCSTPDQALALSIIRLWNFRASHIWKNAPVKIRSELADSRLMIQAYVNQLNLGIVPTDDDDTSLPLEDISDTLHFLHRHFVPGCEDLIPSLIGTTIRRCWVTLLNPCRMSLFLIGLRGAFSWFRAFIDFLNQPTDDNKLIRLDVLIYVLDSDLIGLIGRVMVFVDPAPSTPKDQDGNLQFLKECQNLFIELSYLPPGRELEDYFVHLEHVLRVIDLSGKRFTVHAPIHGQPSGLPSTWRISLQRQNTTYAVTIDAQILKSYGALSMLVKAVWRRSTAVFRASIETGNMGSLNVLEQQKEDVFTLGVETP</sequence>
<gene>
    <name evidence="1" type="ORF">RDB_LOCUS82089</name>
</gene>
<organism evidence="1 2">
    <name type="scientific">Rhizoctonia solani</name>
    <dbReference type="NCBI Taxonomy" id="456999"/>
    <lineage>
        <taxon>Eukaryota</taxon>
        <taxon>Fungi</taxon>
        <taxon>Dikarya</taxon>
        <taxon>Basidiomycota</taxon>
        <taxon>Agaricomycotina</taxon>
        <taxon>Agaricomycetes</taxon>
        <taxon>Cantharellales</taxon>
        <taxon>Ceratobasidiaceae</taxon>
        <taxon>Rhizoctonia</taxon>
    </lineage>
</organism>
<protein>
    <submittedName>
        <fullName evidence="1">Uncharacterized protein</fullName>
    </submittedName>
</protein>
<evidence type="ECO:0000313" key="1">
    <source>
        <dbReference type="EMBL" id="CAE6488508.1"/>
    </source>
</evidence>
<dbReference type="EMBL" id="CAJMWZ010004340">
    <property type="protein sequence ID" value="CAE6488508.1"/>
    <property type="molecule type" value="Genomic_DNA"/>
</dbReference>
<comment type="caution">
    <text evidence="1">The sequence shown here is derived from an EMBL/GenBank/DDBJ whole genome shotgun (WGS) entry which is preliminary data.</text>
</comment>